<dbReference type="EMBL" id="LBDA02000007">
    <property type="protein sequence ID" value="OIK28882.1"/>
    <property type="molecule type" value="Genomic_DNA"/>
</dbReference>
<comment type="cofactor">
    <cofactor evidence="1">
        <name>Mg(2+)</name>
        <dbReference type="ChEBI" id="CHEBI:18420"/>
    </cofactor>
</comment>
<dbReference type="AlphaFoldDB" id="A0A1J4Q765"/>
<dbReference type="PANTHER" id="PTHR30040">
    <property type="entry name" value="THIAMINE BIOSYNTHESIS LIPOPROTEIN APBE"/>
    <property type="match status" value="1"/>
</dbReference>
<evidence type="ECO:0000256" key="5">
    <source>
        <dbReference type="ARBA" id="ARBA00022679"/>
    </source>
</evidence>
<reference evidence="11" key="1">
    <citation type="submission" date="2016-10" db="EMBL/GenBank/DDBJ databases">
        <title>Genome sequence of Streptomyces malaysiense MUSC 136.</title>
        <authorList>
            <person name="Lee L.-H."/>
            <person name="Ser H.-L."/>
        </authorList>
    </citation>
    <scope>NUCLEOTIDE SEQUENCE [LARGE SCALE GENOMIC DNA]</scope>
    <source>
        <strain evidence="11">MUSC 136</strain>
    </source>
</reference>
<dbReference type="Pfam" id="PF02424">
    <property type="entry name" value="ApbE"/>
    <property type="match status" value="2"/>
</dbReference>
<evidence type="ECO:0000256" key="2">
    <source>
        <dbReference type="ARBA" id="ARBA00011955"/>
    </source>
</evidence>
<sequence>MGEGVRHAEEVMGTVFSFDVRGGESGAVRAALREAVARLHEVDAVFSTYRADSEVSRLARGELTVEQCPPEVARVLALAAEAERVSEGWFSARYRGVPDPTGIVKGWSVERAARRLAAVAGVTGVSVGGGGDVQSLGVPEPGRPWRVGIADPLRPGGLTAVVSAAGAEDLAVATSGTAERGAHVVDPHTGRPAVTDLVAVTVVAPRLTWADCWATAAFARGAAAGLKWLESLPGTEGLLLTADGEVLHTEGLAAYIA</sequence>
<dbReference type="InterPro" id="IPR024932">
    <property type="entry name" value="ApbE"/>
</dbReference>
<dbReference type="Proteomes" id="UP000034838">
    <property type="component" value="Unassembled WGS sequence"/>
</dbReference>
<evidence type="ECO:0000256" key="3">
    <source>
        <dbReference type="ARBA" id="ARBA00016337"/>
    </source>
</evidence>
<dbReference type="SUPFAM" id="SSF143631">
    <property type="entry name" value="ApbE-like"/>
    <property type="match status" value="1"/>
</dbReference>
<keyword evidence="6" id="KW-0479">Metal-binding</keyword>
<proteinExistence type="predicted"/>
<evidence type="ECO:0000256" key="7">
    <source>
        <dbReference type="ARBA" id="ARBA00022827"/>
    </source>
</evidence>
<dbReference type="GO" id="GO:0016740">
    <property type="term" value="F:transferase activity"/>
    <property type="evidence" value="ECO:0007669"/>
    <property type="project" value="UniProtKB-KW"/>
</dbReference>
<comment type="catalytic activity">
    <reaction evidence="10">
        <text>L-threonyl-[protein] + FAD = FMN-L-threonyl-[protein] + AMP + H(+)</text>
        <dbReference type="Rhea" id="RHEA:36847"/>
        <dbReference type="Rhea" id="RHEA-COMP:11060"/>
        <dbReference type="Rhea" id="RHEA-COMP:11061"/>
        <dbReference type="ChEBI" id="CHEBI:15378"/>
        <dbReference type="ChEBI" id="CHEBI:30013"/>
        <dbReference type="ChEBI" id="CHEBI:57692"/>
        <dbReference type="ChEBI" id="CHEBI:74257"/>
        <dbReference type="ChEBI" id="CHEBI:456215"/>
        <dbReference type="EC" id="2.7.1.180"/>
    </reaction>
</comment>
<accession>A0A1J4Q765</accession>
<dbReference type="EC" id="2.7.1.180" evidence="2"/>
<evidence type="ECO:0000256" key="9">
    <source>
        <dbReference type="ARBA" id="ARBA00031306"/>
    </source>
</evidence>
<name>A0A1J4Q765_9ACTN</name>
<dbReference type="GO" id="GO:0046872">
    <property type="term" value="F:metal ion binding"/>
    <property type="evidence" value="ECO:0007669"/>
    <property type="project" value="UniProtKB-KW"/>
</dbReference>
<evidence type="ECO:0000313" key="11">
    <source>
        <dbReference type="EMBL" id="OIK28882.1"/>
    </source>
</evidence>
<keyword evidence="4" id="KW-0285">Flavoprotein</keyword>
<evidence type="ECO:0000256" key="4">
    <source>
        <dbReference type="ARBA" id="ARBA00022630"/>
    </source>
</evidence>
<keyword evidence="12" id="KW-1185">Reference proteome</keyword>
<dbReference type="PANTHER" id="PTHR30040:SF2">
    <property type="entry name" value="FAD:PROTEIN FMN TRANSFERASE"/>
    <property type="match status" value="1"/>
</dbReference>
<dbReference type="Gene3D" id="3.10.520.10">
    <property type="entry name" value="ApbE-like domains"/>
    <property type="match status" value="2"/>
</dbReference>
<comment type="caution">
    <text evidence="11">The sequence shown here is derived from an EMBL/GenBank/DDBJ whole genome shotgun (WGS) entry which is preliminary data.</text>
</comment>
<keyword evidence="5" id="KW-0808">Transferase</keyword>
<evidence type="ECO:0000256" key="6">
    <source>
        <dbReference type="ARBA" id="ARBA00022723"/>
    </source>
</evidence>
<evidence type="ECO:0000313" key="12">
    <source>
        <dbReference type="Proteomes" id="UP000034838"/>
    </source>
</evidence>
<dbReference type="InterPro" id="IPR003374">
    <property type="entry name" value="ApbE-like_sf"/>
</dbReference>
<keyword evidence="7" id="KW-0274">FAD</keyword>
<protein>
    <recommendedName>
        <fullName evidence="3">FAD:protein FMN transferase</fullName>
        <ecNumber evidence="2">2.7.1.180</ecNumber>
    </recommendedName>
    <alternativeName>
        <fullName evidence="9">Flavin transferase</fullName>
    </alternativeName>
</protein>
<evidence type="ECO:0000256" key="10">
    <source>
        <dbReference type="ARBA" id="ARBA00048540"/>
    </source>
</evidence>
<evidence type="ECO:0000256" key="1">
    <source>
        <dbReference type="ARBA" id="ARBA00001946"/>
    </source>
</evidence>
<keyword evidence="8" id="KW-0460">Magnesium</keyword>
<evidence type="ECO:0000256" key="8">
    <source>
        <dbReference type="ARBA" id="ARBA00022842"/>
    </source>
</evidence>
<organism evidence="11 12">
    <name type="scientific">Streptomyces malaysiense</name>
    <dbReference type="NCBI Taxonomy" id="1428626"/>
    <lineage>
        <taxon>Bacteria</taxon>
        <taxon>Bacillati</taxon>
        <taxon>Actinomycetota</taxon>
        <taxon>Actinomycetes</taxon>
        <taxon>Kitasatosporales</taxon>
        <taxon>Streptomycetaceae</taxon>
        <taxon>Streptomyces</taxon>
    </lineage>
</organism>
<gene>
    <name evidence="11" type="ORF">VT52_004610</name>
</gene>